<reference evidence="4 5" key="1">
    <citation type="submission" date="2019-02" db="EMBL/GenBank/DDBJ databases">
        <title>Deep-cultivation of Planctomycetes and their phenomic and genomic characterization uncovers novel biology.</title>
        <authorList>
            <person name="Wiegand S."/>
            <person name="Jogler M."/>
            <person name="Boedeker C."/>
            <person name="Pinto D."/>
            <person name="Vollmers J."/>
            <person name="Rivas-Marin E."/>
            <person name="Kohn T."/>
            <person name="Peeters S.H."/>
            <person name="Heuer A."/>
            <person name="Rast P."/>
            <person name="Oberbeckmann S."/>
            <person name="Bunk B."/>
            <person name="Jeske O."/>
            <person name="Meyerdierks A."/>
            <person name="Storesund J.E."/>
            <person name="Kallscheuer N."/>
            <person name="Luecker S."/>
            <person name="Lage O.M."/>
            <person name="Pohl T."/>
            <person name="Merkel B.J."/>
            <person name="Hornburger P."/>
            <person name="Mueller R.-W."/>
            <person name="Bruemmer F."/>
            <person name="Labrenz M."/>
            <person name="Spormann A.M."/>
            <person name="Op den Camp H."/>
            <person name="Overmann J."/>
            <person name="Amann R."/>
            <person name="Jetten M.S.M."/>
            <person name="Mascher T."/>
            <person name="Medema M.H."/>
            <person name="Devos D.P."/>
            <person name="Kaster A.-K."/>
            <person name="Ovreas L."/>
            <person name="Rohde M."/>
            <person name="Galperin M.Y."/>
            <person name="Jogler C."/>
        </authorList>
    </citation>
    <scope>NUCLEOTIDE SEQUENCE [LARGE SCALE GENOMIC DNA]</scope>
    <source>
        <strain evidence="4 5">SV_7m_r</strain>
    </source>
</reference>
<dbReference type="OrthoDB" id="289126at2"/>
<dbReference type="Proteomes" id="UP000315003">
    <property type="component" value="Chromosome"/>
</dbReference>
<proteinExistence type="predicted"/>
<accession>A0A517SR54</accession>
<dbReference type="Pfam" id="PF07587">
    <property type="entry name" value="PSD1"/>
    <property type="match status" value="1"/>
</dbReference>
<feature type="domain" description="DUF1553" evidence="3">
    <location>
        <begin position="327"/>
        <end position="437"/>
    </location>
</feature>
<evidence type="ECO:0000259" key="3">
    <source>
        <dbReference type="Pfam" id="PF07587"/>
    </source>
</evidence>
<organism evidence="4 5">
    <name type="scientific">Stieleria bergensis</name>
    <dbReference type="NCBI Taxonomy" id="2528025"/>
    <lineage>
        <taxon>Bacteria</taxon>
        <taxon>Pseudomonadati</taxon>
        <taxon>Planctomycetota</taxon>
        <taxon>Planctomycetia</taxon>
        <taxon>Pirellulales</taxon>
        <taxon>Pirellulaceae</taxon>
        <taxon>Stieleria</taxon>
    </lineage>
</organism>
<feature type="signal peptide" evidence="1">
    <location>
        <begin position="1"/>
        <end position="50"/>
    </location>
</feature>
<keyword evidence="5" id="KW-1185">Reference proteome</keyword>
<name>A0A517SR54_9BACT</name>
<keyword evidence="1" id="KW-0732">Signal</keyword>
<evidence type="ECO:0000256" key="1">
    <source>
        <dbReference type="SAM" id="SignalP"/>
    </source>
</evidence>
<feature type="chain" id="PRO_5021822547" evidence="1">
    <location>
        <begin position="51"/>
        <end position="562"/>
    </location>
</feature>
<evidence type="ECO:0000259" key="2">
    <source>
        <dbReference type="Pfam" id="PF07583"/>
    </source>
</evidence>
<feature type="domain" description="DUF1549" evidence="2">
    <location>
        <begin position="64"/>
        <end position="249"/>
    </location>
</feature>
<dbReference type="PANTHER" id="PTHR35889:SF3">
    <property type="entry name" value="F-BOX DOMAIN-CONTAINING PROTEIN"/>
    <property type="match status" value="1"/>
</dbReference>
<evidence type="ECO:0000313" key="5">
    <source>
        <dbReference type="Proteomes" id="UP000315003"/>
    </source>
</evidence>
<gene>
    <name evidence="4" type="ORF">SV7mr_10920</name>
</gene>
<evidence type="ECO:0000313" key="4">
    <source>
        <dbReference type="EMBL" id="QDT58599.1"/>
    </source>
</evidence>
<dbReference type="EMBL" id="CP036272">
    <property type="protein sequence ID" value="QDT58599.1"/>
    <property type="molecule type" value="Genomic_DNA"/>
</dbReference>
<sequence precursor="true">MFDWLVLKALFRPVLLRWECFRCCSSVRHLLCLIALLAGGSVLTHAPAVAAEPVAARSDLTATIDRAIRSAWQQQKIEPADRCSDPVFVRRVYLDLLGRVPTMEERDTFLANASADRRSKLVDQLLTSPEQAEHFADLFDAILLGRGNQGVYDQREKHGWKKYLVNAIAENRPWNDVAAEVLLARPEAPQQDGAVWFLYEKKDKYQEIAEAVAPAFFGIRIECAQCHDHMMVDEITQADYWGLVAFFNRGKNKMTPNGPRVVESAIGGFSEFADLTGSSSPNRLQFMGKGPLDEARPKAGDKQQDKDELYIKAAVKNDPRVPKFSRREQFVKQVLVEHPLLARAMVNRLWAIMMGRGLVHPYDEIDSMHPPSHPELLDALTQDFRESGFQMRRLVRALANSEAYQLQAIRPESVNDPQWFAWYLQRPLTAEQMARSLQVVLRGEASLNRTLLASLRTQVPDVLPDNVQVDVTEALFMTNGAQLEAMIQNSRQPQSLHQRTLRQSNHPSRAKWLVDAVLGRSADQAEIDAITAYLAERDDRLEQAIDQVIWSLVSSGEFRFNH</sequence>
<protein>
    <submittedName>
        <fullName evidence="4">Phycobilisome Linker polypeptide</fullName>
    </submittedName>
</protein>
<dbReference type="InterPro" id="IPR022655">
    <property type="entry name" value="DUF1553"/>
</dbReference>
<dbReference type="AlphaFoldDB" id="A0A517SR54"/>
<dbReference type="Pfam" id="PF07583">
    <property type="entry name" value="PSCyt2"/>
    <property type="match status" value="1"/>
</dbReference>
<dbReference type="PANTHER" id="PTHR35889">
    <property type="entry name" value="CYCLOINULO-OLIGOSACCHARIDE FRUCTANOTRANSFERASE-RELATED"/>
    <property type="match status" value="1"/>
</dbReference>
<dbReference type="InterPro" id="IPR011444">
    <property type="entry name" value="DUF1549"/>
</dbReference>